<comment type="similarity">
    <text evidence="1">Belongs to the CNOT2/3/5 family.</text>
</comment>
<feature type="domain" description="NOT2/NOT3/NOT5 C-terminal" evidence="5">
    <location>
        <begin position="393"/>
        <end position="512"/>
    </location>
</feature>
<name>S3D3M7_GLAL2</name>
<evidence type="ECO:0000256" key="4">
    <source>
        <dbReference type="SAM" id="MobiDB-lite"/>
    </source>
</evidence>
<dbReference type="OrthoDB" id="258627at2759"/>
<feature type="compositionally biased region" description="Polar residues" evidence="4">
    <location>
        <begin position="93"/>
        <end position="119"/>
    </location>
</feature>
<dbReference type="Proteomes" id="UP000016922">
    <property type="component" value="Unassembled WGS sequence"/>
</dbReference>
<evidence type="ECO:0000313" key="6">
    <source>
        <dbReference type="EMBL" id="EPE33087.1"/>
    </source>
</evidence>
<dbReference type="InterPro" id="IPR038635">
    <property type="entry name" value="CCR4-NOT_su2/3/5_C_sf"/>
</dbReference>
<keyword evidence="3" id="KW-0804">Transcription</keyword>
<reference evidence="6 7" key="1">
    <citation type="journal article" date="2013" name="BMC Genomics">
        <title>Genomics-driven discovery of the pneumocandin biosynthetic gene cluster in the fungus Glarea lozoyensis.</title>
        <authorList>
            <person name="Chen L."/>
            <person name="Yue Q."/>
            <person name="Zhang X."/>
            <person name="Xiang M."/>
            <person name="Wang C."/>
            <person name="Li S."/>
            <person name="Che Y."/>
            <person name="Ortiz-Lopez F.J."/>
            <person name="Bills G.F."/>
            <person name="Liu X."/>
            <person name="An Z."/>
        </authorList>
    </citation>
    <scope>NUCLEOTIDE SEQUENCE [LARGE SCALE GENOMIC DNA]</scope>
    <source>
        <strain evidence="7">ATCC 20868 / MF5171</strain>
    </source>
</reference>
<proteinExistence type="inferred from homology"/>
<dbReference type="Pfam" id="PF04153">
    <property type="entry name" value="NOT2_3_5_C"/>
    <property type="match status" value="1"/>
</dbReference>
<evidence type="ECO:0000313" key="7">
    <source>
        <dbReference type="Proteomes" id="UP000016922"/>
    </source>
</evidence>
<dbReference type="OMA" id="RGVYLLW"/>
<accession>S3D3M7</accession>
<dbReference type="eggNOG" id="KOG2151">
    <property type="taxonomic scope" value="Eukaryota"/>
</dbReference>
<protein>
    <recommendedName>
        <fullName evidence="5">NOT2/NOT3/NOT5 C-terminal domain-containing protein</fullName>
    </recommendedName>
</protein>
<organism evidence="6 7">
    <name type="scientific">Glarea lozoyensis (strain ATCC 20868 / MF5171)</name>
    <dbReference type="NCBI Taxonomy" id="1116229"/>
    <lineage>
        <taxon>Eukaryota</taxon>
        <taxon>Fungi</taxon>
        <taxon>Dikarya</taxon>
        <taxon>Ascomycota</taxon>
        <taxon>Pezizomycotina</taxon>
        <taxon>Leotiomycetes</taxon>
        <taxon>Helotiales</taxon>
        <taxon>Helotiaceae</taxon>
        <taxon>Glarea</taxon>
    </lineage>
</organism>
<dbReference type="InterPro" id="IPR007282">
    <property type="entry name" value="NOT2/3/5_C"/>
</dbReference>
<dbReference type="HOGENOM" id="CLU_032319_1_0_1"/>
<feature type="region of interest" description="Disordered" evidence="4">
    <location>
        <begin position="1"/>
        <end position="46"/>
    </location>
</feature>
<feature type="compositionally biased region" description="Polar residues" evidence="4">
    <location>
        <begin position="18"/>
        <end position="30"/>
    </location>
</feature>
<dbReference type="RefSeq" id="XP_008079704.1">
    <property type="nucleotide sequence ID" value="XM_008081513.1"/>
</dbReference>
<sequence>MNRPAVGPQALRGLPNGFPSQQQLPQNRNVSGRLPQGAKMPSNGATWAFGGGVPMGNAGLAASRQTNGPITSFAQTIGASSQSAAPLDLSEFPTLSNNQPQPSQSTWATPGSRTVASSGNLRLQQAALSAQQQLNSQQQAQQQPDDLFSANSQLSSSQGGFRFGNQNAVGQASQSNNVDEFPPLNRNANGDIGSDRGSNIMQNSGFSSQATGLGFGSTNPPQTSRNNGLLNALSGSSRLGNRVASPTSLSAISNSRSPIQSGRTHHGGAGEDGTTFTESNFPTSVIHDEKDAQSNMSLGAVSQPDGASPQHENPVRRSQGAEGTSQALHDDSDDPSPEVQDPLSHMSDSDRWGLKGWSFMMNNFPDYSALVNGSNITNLGFDLNSSEPFSTEIYSLWDSEPSRPSIPHYDIPDCYRVHNVNSLETKIQNFNDEALIFMFYSNPGDMQQVMAAQELHTRNWRYHKKLQQWLTKDDMMVPQTLGNGTERGYYIFFDIKLWQRERRELTLIYDDLESLPTGGRGGLV</sequence>
<feature type="compositionally biased region" description="Polar residues" evidence="4">
    <location>
        <begin position="149"/>
        <end position="178"/>
    </location>
</feature>
<feature type="region of interest" description="Disordered" evidence="4">
    <location>
        <begin position="90"/>
        <end position="281"/>
    </location>
</feature>
<evidence type="ECO:0000256" key="1">
    <source>
        <dbReference type="ARBA" id="ARBA00007682"/>
    </source>
</evidence>
<keyword evidence="7" id="KW-1185">Reference proteome</keyword>
<evidence type="ECO:0000259" key="5">
    <source>
        <dbReference type="Pfam" id="PF04153"/>
    </source>
</evidence>
<dbReference type="AlphaFoldDB" id="S3D3M7"/>
<feature type="compositionally biased region" description="Low complexity" evidence="4">
    <location>
        <begin position="120"/>
        <end position="143"/>
    </location>
</feature>
<evidence type="ECO:0000256" key="2">
    <source>
        <dbReference type="ARBA" id="ARBA00023015"/>
    </source>
</evidence>
<dbReference type="GO" id="GO:0006355">
    <property type="term" value="P:regulation of DNA-templated transcription"/>
    <property type="evidence" value="ECO:0007669"/>
    <property type="project" value="InterPro"/>
</dbReference>
<dbReference type="EMBL" id="KE145358">
    <property type="protein sequence ID" value="EPE33087.1"/>
    <property type="molecule type" value="Genomic_DNA"/>
</dbReference>
<gene>
    <name evidence="6" type="ORF">GLAREA_06099</name>
</gene>
<evidence type="ECO:0000256" key="3">
    <source>
        <dbReference type="ARBA" id="ARBA00023163"/>
    </source>
</evidence>
<dbReference type="PANTHER" id="PTHR23326">
    <property type="entry name" value="CCR4 NOT-RELATED"/>
    <property type="match status" value="1"/>
</dbReference>
<feature type="compositionally biased region" description="Polar residues" evidence="4">
    <location>
        <begin position="196"/>
        <end position="262"/>
    </location>
</feature>
<dbReference type="GeneID" id="19465153"/>
<dbReference type="Gene3D" id="2.30.30.1020">
    <property type="entry name" value="CCR4-NOT complex subunit 2/3/5, C-terminal domain"/>
    <property type="match status" value="1"/>
</dbReference>
<dbReference type="GO" id="GO:0000289">
    <property type="term" value="P:nuclear-transcribed mRNA poly(A) tail shortening"/>
    <property type="evidence" value="ECO:0007669"/>
    <property type="project" value="UniProtKB-ARBA"/>
</dbReference>
<dbReference type="InterPro" id="IPR040168">
    <property type="entry name" value="Not2/3/5"/>
</dbReference>
<dbReference type="STRING" id="1116229.S3D3M7"/>
<feature type="region of interest" description="Disordered" evidence="4">
    <location>
        <begin position="297"/>
        <end position="347"/>
    </location>
</feature>
<dbReference type="KEGG" id="glz:GLAREA_06099"/>
<dbReference type="GO" id="GO:0030015">
    <property type="term" value="C:CCR4-NOT core complex"/>
    <property type="evidence" value="ECO:0007669"/>
    <property type="project" value="InterPro"/>
</dbReference>
<keyword evidence="2" id="KW-0805">Transcription regulation</keyword>